<keyword evidence="2" id="KW-1185">Reference proteome</keyword>
<accession>A0ABT1A5U2</accession>
<evidence type="ECO:0000313" key="1">
    <source>
        <dbReference type="EMBL" id="MCO1658296.1"/>
    </source>
</evidence>
<name>A0ABT1A5U2_9PSEU</name>
<reference evidence="1" key="1">
    <citation type="submission" date="2021-04" db="EMBL/GenBank/DDBJ databases">
        <title>Pseudonocardia sp. nov., isolated from sandy soil of mangrove forest.</title>
        <authorList>
            <person name="Zan Z."/>
            <person name="Huang R."/>
            <person name="Liu W."/>
        </authorList>
    </citation>
    <scope>NUCLEOTIDE SEQUENCE</scope>
    <source>
        <strain evidence="1">S2-4</strain>
    </source>
</reference>
<evidence type="ECO:0008006" key="3">
    <source>
        <dbReference type="Google" id="ProtNLM"/>
    </source>
</evidence>
<evidence type="ECO:0000313" key="2">
    <source>
        <dbReference type="Proteomes" id="UP001165283"/>
    </source>
</evidence>
<gene>
    <name evidence="1" type="ORF">KDL28_24850</name>
</gene>
<proteinExistence type="predicted"/>
<dbReference type="Proteomes" id="UP001165283">
    <property type="component" value="Unassembled WGS sequence"/>
</dbReference>
<dbReference type="RefSeq" id="WP_252442108.1">
    <property type="nucleotide sequence ID" value="NZ_JAGSOV010000053.1"/>
</dbReference>
<sequence length="158" mass="16579">MPALLAGGHRGQAVARLYRVSADPASGAGDLAFDGLRLLGLVVVMIGLAQLVREGLGRLQVRNWEWQEEISTAVLHLERAQEIAADRDHELRNGLAGLTGIAHLLSGPSAGEHESLRHAVLAELERLPALVDAGGVEVPGVVLDEASSAGSGYTVPRC</sequence>
<comment type="caution">
    <text evidence="1">The sequence shown here is derived from an EMBL/GenBank/DDBJ whole genome shotgun (WGS) entry which is preliminary data.</text>
</comment>
<organism evidence="1 2">
    <name type="scientific">Pseudonocardia humida</name>
    <dbReference type="NCBI Taxonomy" id="2800819"/>
    <lineage>
        <taxon>Bacteria</taxon>
        <taxon>Bacillati</taxon>
        <taxon>Actinomycetota</taxon>
        <taxon>Actinomycetes</taxon>
        <taxon>Pseudonocardiales</taxon>
        <taxon>Pseudonocardiaceae</taxon>
        <taxon>Pseudonocardia</taxon>
    </lineage>
</organism>
<dbReference type="EMBL" id="JAGSOV010000053">
    <property type="protein sequence ID" value="MCO1658296.1"/>
    <property type="molecule type" value="Genomic_DNA"/>
</dbReference>
<protein>
    <recommendedName>
        <fullName evidence="3">Signal transduction histidine kinase dimerisation/phosphoacceptor domain-containing protein</fullName>
    </recommendedName>
</protein>